<evidence type="ECO:0000259" key="6">
    <source>
        <dbReference type="SMART" id="SM00382"/>
    </source>
</evidence>
<dbReference type="InterPro" id="IPR044539">
    <property type="entry name" value="Pch2-like"/>
</dbReference>
<protein>
    <submittedName>
        <fullName evidence="7">Transitional endoplasmic reticulum ATPase</fullName>
    </submittedName>
</protein>
<dbReference type="VEuPathDB" id="GiardiaDB:QR46_2035"/>
<dbReference type="InterPro" id="IPR027417">
    <property type="entry name" value="P-loop_NTPase"/>
</dbReference>
<dbReference type="PROSITE" id="PS00674">
    <property type="entry name" value="AAA"/>
    <property type="match status" value="1"/>
</dbReference>
<evidence type="ECO:0000256" key="5">
    <source>
        <dbReference type="RuleBase" id="RU003651"/>
    </source>
</evidence>
<evidence type="ECO:0000313" key="8">
    <source>
        <dbReference type="Proteomes" id="UP000070089"/>
    </source>
</evidence>
<dbReference type="InterPro" id="IPR058249">
    <property type="entry name" value="Pch2_C"/>
</dbReference>
<dbReference type="PANTHER" id="PTHR45991">
    <property type="entry name" value="PACHYTENE CHECKPOINT PROTEIN 2"/>
    <property type="match status" value="1"/>
</dbReference>
<evidence type="ECO:0000256" key="1">
    <source>
        <dbReference type="ARBA" id="ARBA00007271"/>
    </source>
</evidence>
<feature type="domain" description="AAA+ ATPase" evidence="6">
    <location>
        <begin position="160"/>
        <end position="313"/>
    </location>
</feature>
<organism evidence="7 8">
    <name type="scientific">Giardia duodenalis assemblage B</name>
    <dbReference type="NCBI Taxonomy" id="1394984"/>
    <lineage>
        <taxon>Eukaryota</taxon>
        <taxon>Metamonada</taxon>
        <taxon>Diplomonadida</taxon>
        <taxon>Hexamitidae</taxon>
        <taxon>Giardiinae</taxon>
        <taxon>Giardia</taxon>
    </lineage>
</organism>
<dbReference type="InterPro" id="IPR003960">
    <property type="entry name" value="ATPase_AAA_CS"/>
</dbReference>
<dbReference type="OrthoDB" id="10042665at2759"/>
<dbReference type="AlphaFoldDB" id="A0A132NV75"/>
<proteinExistence type="inferred from homology"/>
<evidence type="ECO:0000256" key="2">
    <source>
        <dbReference type="ARBA" id="ARBA00022741"/>
    </source>
</evidence>
<dbReference type="Gene3D" id="3.40.50.300">
    <property type="entry name" value="P-loop containing nucleotide triphosphate hydrolases"/>
    <property type="match status" value="1"/>
</dbReference>
<comment type="similarity">
    <text evidence="1">Belongs to the AAA ATPase family. PCH2 subfamily.</text>
</comment>
<sequence length="430" mass="47524">MAEVKISVSADFDASPDNIVAFQTMVAQMVHETPDIQDMICRHNTGFSYYSSLGYLTIRSHSEAQKLSPCLINTESVDRPNLKDISPESIKVYLPSADEPEEIVHSNTVLYSTLHLPHIHLQTMWDNIILPDTVKTQLRQLVRASKRLSSHNVDPNIVSVHKMLLLHSVPGCGKTSIATALAQELSVDLAPPGRIITNTSLLITVNAHALFSKWFSESGKIITRLFTSIAEEASDNKEIYLLIDEIESLAGSRERAMAAGEPSDMVRAANAMLTQLDQLKRFNNVYILCTTNLIETLDPAFIDRCDAVINLALPNDAARRLILEGVVAELVEKQVLTSLLYTNAAAHSFNINVHSCSLGGNGKPCQQCSKCLEQARMQTLFNTIVTSSSGLSGRQLRKLPYTALSLCNANDFSLTTFLKAFILLLQERQR</sequence>
<comment type="caution">
    <text evidence="7">The sequence shown here is derived from an EMBL/GenBank/DDBJ whole genome shotgun (WGS) entry which is preliminary data.</text>
</comment>
<dbReference type="Pfam" id="PF23242">
    <property type="entry name" value="AAA_lid_TRIP13_C"/>
    <property type="match status" value="1"/>
</dbReference>
<evidence type="ECO:0000313" key="7">
    <source>
        <dbReference type="EMBL" id="KWX13957.1"/>
    </source>
</evidence>
<gene>
    <name evidence="7" type="ORF">QR46_2035</name>
</gene>
<dbReference type="PANTHER" id="PTHR45991:SF1">
    <property type="entry name" value="PACHYTENE CHECKPOINT PROTEIN 2 HOMOLOG"/>
    <property type="match status" value="1"/>
</dbReference>
<accession>A0A132NV75</accession>
<dbReference type="FunFam" id="3.40.50.300:FF:001527">
    <property type="entry name" value="AAA family ATPase"/>
    <property type="match status" value="1"/>
</dbReference>
<dbReference type="SMART" id="SM00382">
    <property type="entry name" value="AAA"/>
    <property type="match status" value="1"/>
</dbReference>
<dbReference type="InterPro" id="IPR003959">
    <property type="entry name" value="ATPase_AAA_core"/>
</dbReference>
<dbReference type="Proteomes" id="UP000070089">
    <property type="component" value="Unassembled WGS sequence"/>
</dbReference>
<dbReference type="GO" id="GO:0016887">
    <property type="term" value="F:ATP hydrolysis activity"/>
    <property type="evidence" value="ECO:0007669"/>
    <property type="project" value="InterPro"/>
</dbReference>
<keyword evidence="4" id="KW-0469">Meiosis</keyword>
<dbReference type="Pfam" id="PF00004">
    <property type="entry name" value="AAA"/>
    <property type="match status" value="1"/>
</dbReference>
<dbReference type="GO" id="GO:0005524">
    <property type="term" value="F:ATP binding"/>
    <property type="evidence" value="ECO:0007669"/>
    <property type="project" value="UniProtKB-KW"/>
</dbReference>
<reference evidence="7 8" key="1">
    <citation type="journal article" date="2015" name="Mol. Biochem. Parasitol.">
        <title>Identification of polymorphic genes for use in assemblage B genotyping assays through comparative genomics of multiple assemblage B Giardia duodenalis isolates.</title>
        <authorList>
            <person name="Wielinga C."/>
            <person name="Thompson R.C."/>
            <person name="Monis P."/>
            <person name="Ryan U."/>
        </authorList>
    </citation>
    <scope>NUCLEOTIDE SEQUENCE [LARGE SCALE GENOMIC DNA]</scope>
    <source>
        <strain evidence="7 8">BAH15c1</strain>
    </source>
</reference>
<evidence type="ECO:0000256" key="4">
    <source>
        <dbReference type="ARBA" id="ARBA00023254"/>
    </source>
</evidence>
<dbReference type="GO" id="GO:0005634">
    <property type="term" value="C:nucleus"/>
    <property type="evidence" value="ECO:0007669"/>
    <property type="project" value="TreeGrafter"/>
</dbReference>
<name>A0A132NV75_GIAIN</name>
<evidence type="ECO:0000256" key="3">
    <source>
        <dbReference type="ARBA" id="ARBA00022840"/>
    </source>
</evidence>
<dbReference type="GO" id="GO:0051598">
    <property type="term" value="P:meiotic recombination checkpoint signaling"/>
    <property type="evidence" value="ECO:0007669"/>
    <property type="project" value="TreeGrafter"/>
</dbReference>
<dbReference type="InterPro" id="IPR003593">
    <property type="entry name" value="AAA+_ATPase"/>
</dbReference>
<keyword evidence="3 5" id="KW-0067">ATP-binding</keyword>
<dbReference type="EMBL" id="JXTI01000049">
    <property type="protein sequence ID" value="KWX13957.1"/>
    <property type="molecule type" value="Genomic_DNA"/>
</dbReference>
<dbReference type="GO" id="GO:0007131">
    <property type="term" value="P:reciprocal meiotic recombination"/>
    <property type="evidence" value="ECO:0007669"/>
    <property type="project" value="TreeGrafter"/>
</dbReference>
<dbReference type="GO" id="GO:0005694">
    <property type="term" value="C:chromosome"/>
    <property type="evidence" value="ECO:0007669"/>
    <property type="project" value="TreeGrafter"/>
</dbReference>
<dbReference type="SUPFAM" id="SSF52540">
    <property type="entry name" value="P-loop containing nucleoside triphosphate hydrolases"/>
    <property type="match status" value="1"/>
</dbReference>
<keyword evidence="2 5" id="KW-0547">Nucleotide-binding</keyword>